<dbReference type="Gene3D" id="1.25.40.10">
    <property type="entry name" value="Tetratricopeptide repeat domain"/>
    <property type="match status" value="1"/>
</dbReference>
<keyword evidence="9" id="KW-1185">Reference proteome</keyword>
<evidence type="ECO:0000256" key="3">
    <source>
        <dbReference type="ARBA" id="ARBA00022989"/>
    </source>
</evidence>
<dbReference type="InterPro" id="IPR019734">
    <property type="entry name" value="TPR_rpt"/>
</dbReference>
<dbReference type="InterPro" id="IPR006977">
    <property type="entry name" value="Yip1_dom"/>
</dbReference>
<feature type="transmembrane region" description="Helical" evidence="6">
    <location>
        <begin position="541"/>
        <end position="559"/>
    </location>
</feature>
<dbReference type="InterPro" id="IPR050952">
    <property type="entry name" value="TRIM-NHL_E3_ligases"/>
</dbReference>
<sequence length="680" mass="78306">MKRINKLLLIITASIIFFGSNLNVIEANTAYRTFTEDGYGRYVETQTAYTVTDTIVRFDDELFLQAEDIKIGSDGNIYIADTGNRRILVGDRDGNFIRTIGEDDLTKPTGLFLSHDDKIYVADELAMRIFVYSLEGELLQEFGKPDSILFGENANFIPEKVAVDRRDNIYIISRGNPNGIIQINANTGQFLGYFAPNATSVTLMTRFRRAIFTEEQLSRMIDIVPSTATNLNIDERGLVYSVSQGENVEAIRKLNVAGQNILDTRVADNFLTSVEIGSLDNIFVASERGFIYEYTSEGNLLFVFGGQDDGRQRVGLFRRLAAIATDGQDRLYALDRDRNQIQVFQKTEFAELVHQSLELYQDGDYEASKEPWEEVIRLNSLFDFAYLGIGEAYFREEDYDEALASFRQAKYRDGYSDAFWEVRNVWMRENIISVLFIIVGFLVLLKVVKIVERKKAYWKRFSSKANEKYNLKLIHDIAFIKNIIKHPLNTYYSIQYENKGSMLSASFWLFILFAIFIAEKYFSGFIFLYVRDGQYTLGTDIAMFFSVFALVIVSNYLICTINEGEGKFRHIYIGFIYSFAPYFIVKPFLVFISNFLTYNEAYLLQLANTIIYAWVAILIFIMIKEINDYTVRETFKIIFLTLFMILITVLFIFIVYVLIVQMIQFVVAVVNEGVYRIGNG</sequence>
<dbReference type="EMBL" id="JAPRAT010000003">
    <property type="protein sequence ID" value="MCZ0702153.1"/>
    <property type="molecule type" value="Genomic_DNA"/>
</dbReference>
<dbReference type="PANTHER" id="PTHR24104">
    <property type="entry name" value="E3 UBIQUITIN-PROTEIN LIGASE NHLRC1-RELATED"/>
    <property type="match status" value="1"/>
</dbReference>
<keyword evidence="4 6" id="KW-0472">Membrane</keyword>
<evidence type="ECO:0000256" key="6">
    <source>
        <dbReference type="SAM" id="Phobius"/>
    </source>
</evidence>
<evidence type="ECO:0000313" key="9">
    <source>
        <dbReference type="Proteomes" id="UP001084197"/>
    </source>
</evidence>
<dbReference type="RefSeq" id="WP_268778914.1">
    <property type="nucleotide sequence ID" value="NZ_JAPRAT010000003.1"/>
</dbReference>
<keyword evidence="5" id="KW-0802">TPR repeat</keyword>
<dbReference type="InterPro" id="IPR011042">
    <property type="entry name" value="6-blade_b-propeller_TolB-like"/>
</dbReference>
<evidence type="ECO:0000256" key="4">
    <source>
        <dbReference type="ARBA" id="ARBA00023136"/>
    </source>
</evidence>
<dbReference type="CDD" id="cd05819">
    <property type="entry name" value="NHL"/>
    <property type="match status" value="1"/>
</dbReference>
<keyword evidence="2 6" id="KW-0812">Transmembrane</keyword>
<feature type="transmembrane region" description="Helical" evidence="6">
    <location>
        <begin position="602"/>
        <end position="623"/>
    </location>
</feature>
<dbReference type="GO" id="GO:0008270">
    <property type="term" value="F:zinc ion binding"/>
    <property type="evidence" value="ECO:0007669"/>
    <property type="project" value="UniProtKB-KW"/>
</dbReference>
<dbReference type="InterPro" id="IPR011990">
    <property type="entry name" value="TPR-like_helical_dom_sf"/>
</dbReference>
<dbReference type="Proteomes" id="UP001084197">
    <property type="component" value="Unassembled WGS sequence"/>
</dbReference>
<feature type="repeat" description="TPR" evidence="5">
    <location>
        <begin position="383"/>
        <end position="416"/>
    </location>
</feature>
<feature type="transmembrane region" description="Helical" evidence="6">
    <location>
        <begin position="431"/>
        <end position="451"/>
    </location>
</feature>
<evidence type="ECO:0000256" key="1">
    <source>
        <dbReference type="ARBA" id="ARBA00004141"/>
    </source>
</evidence>
<dbReference type="Gene3D" id="2.120.10.30">
    <property type="entry name" value="TolB, C-terminal domain"/>
    <property type="match status" value="2"/>
</dbReference>
<protein>
    <recommendedName>
        <fullName evidence="7">Yip1 domain-containing protein</fullName>
    </recommendedName>
</protein>
<proteinExistence type="predicted"/>
<feature type="domain" description="Yip1" evidence="7">
    <location>
        <begin position="482"/>
        <end position="652"/>
    </location>
</feature>
<comment type="subcellular location">
    <subcellularLocation>
        <location evidence="1">Membrane</location>
        <topology evidence="1">Multi-pass membrane protein</topology>
    </subcellularLocation>
</comment>
<evidence type="ECO:0000259" key="7">
    <source>
        <dbReference type="Pfam" id="PF04893"/>
    </source>
</evidence>
<dbReference type="Pfam" id="PF04893">
    <property type="entry name" value="Yip1"/>
    <property type="match status" value="1"/>
</dbReference>
<feature type="transmembrane region" description="Helical" evidence="6">
    <location>
        <begin position="635"/>
        <end position="659"/>
    </location>
</feature>
<evidence type="ECO:0000256" key="5">
    <source>
        <dbReference type="PROSITE-ProRule" id="PRU00339"/>
    </source>
</evidence>
<gene>
    <name evidence="8" type="ORF">OWO01_02875</name>
</gene>
<dbReference type="AlphaFoldDB" id="A0A9J6RA69"/>
<keyword evidence="3 6" id="KW-1133">Transmembrane helix</keyword>
<evidence type="ECO:0000256" key="2">
    <source>
        <dbReference type="ARBA" id="ARBA00022692"/>
    </source>
</evidence>
<accession>A0A9J6RA69</accession>
<dbReference type="PROSITE" id="PS50005">
    <property type="entry name" value="TPR"/>
    <property type="match status" value="1"/>
</dbReference>
<evidence type="ECO:0000313" key="8">
    <source>
        <dbReference type="EMBL" id="MCZ0702153.1"/>
    </source>
</evidence>
<feature type="transmembrane region" description="Helical" evidence="6">
    <location>
        <begin position="507"/>
        <end position="529"/>
    </location>
</feature>
<organism evidence="8 9">
    <name type="scientific">Natronobacillus azotifigens</name>
    <dbReference type="NCBI Taxonomy" id="472978"/>
    <lineage>
        <taxon>Bacteria</taxon>
        <taxon>Bacillati</taxon>
        <taxon>Bacillota</taxon>
        <taxon>Bacilli</taxon>
        <taxon>Bacillales</taxon>
        <taxon>Bacillaceae</taxon>
        <taxon>Natronobacillus</taxon>
    </lineage>
</organism>
<dbReference type="SUPFAM" id="SSF101898">
    <property type="entry name" value="NHL repeat"/>
    <property type="match status" value="1"/>
</dbReference>
<comment type="caution">
    <text evidence="8">The sequence shown here is derived from an EMBL/GenBank/DDBJ whole genome shotgun (WGS) entry which is preliminary data.</text>
</comment>
<feature type="transmembrane region" description="Helical" evidence="6">
    <location>
        <begin position="571"/>
        <end position="596"/>
    </location>
</feature>
<reference evidence="8" key="1">
    <citation type="submission" date="2022-11" db="EMBL/GenBank/DDBJ databases">
        <title>WGS of Natronobacillus azotifigens 24KS-1, an anaerobic diazotrophic haloalkaliphile from soda-rich habitats.</title>
        <authorList>
            <person name="Sorokin D.Y."/>
            <person name="Merkel A.Y."/>
        </authorList>
    </citation>
    <scope>NUCLEOTIDE SEQUENCE</scope>
    <source>
        <strain evidence="8">24KS-1</strain>
    </source>
</reference>
<name>A0A9J6RA69_9BACI</name>
<dbReference type="SUPFAM" id="SSF48452">
    <property type="entry name" value="TPR-like"/>
    <property type="match status" value="1"/>
</dbReference>
<dbReference type="GO" id="GO:0016020">
    <property type="term" value="C:membrane"/>
    <property type="evidence" value="ECO:0007669"/>
    <property type="project" value="UniProtKB-SubCell"/>
</dbReference>
<dbReference type="PANTHER" id="PTHR24104:SF25">
    <property type="entry name" value="PROTEIN LIN-41"/>
    <property type="match status" value="1"/>
</dbReference>